<protein>
    <submittedName>
        <fullName evidence="2">Uncharacterized protein</fullName>
    </submittedName>
</protein>
<evidence type="ECO:0000256" key="1">
    <source>
        <dbReference type="SAM" id="MobiDB-lite"/>
    </source>
</evidence>
<evidence type="ECO:0000313" key="3">
    <source>
        <dbReference type="Proteomes" id="UP000287651"/>
    </source>
</evidence>
<feature type="compositionally biased region" description="Pro residues" evidence="1">
    <location>
        <begin position="20"/>
        <end position="30"/>
    </location>
</feature>
<name>A0A426ZTX3_ENSVE</name>
<evidence type="ECO:0000313" key="2">
    <source>
        <dbReference type="EMBL" id="RRT67380.1"/>
    </source>
</evidence>
<feature type="non-terminal residue" evidence="2">
    <location>
        <position position="1"/>
    </location>
</feature>
<organism evidence="2 3">
    <name type="scientific">Ensete ventricosum</name>
    <name type="common">Abyssinian banana</name>
    <name type="synonym">Musa ensete</name>
    <dbReference type="NCBI Taxonomy" id="4639"/>
    <lineage>
        <taxon>Eukaryota</taxon>
        <taxon>Viridiplantae</taxon>
        <taxon>Streptophyta</taxon>
        <taxon>Embryophyta</taxon>
        <taxon>Tracheophyta</taxon>
        <taxon>Spermatophyta</taxon>
        <taxon>Magnoliopsida</taxon>
        <taxon>Liliopsida</taxon>
        <taxon>Zingiberales</taxon>
        <taxon>Musaceae</taxon>
        <taxon>Ensete</taxon>
    </lineage>
</organism>
<dbReference type="EMBL" id="AMZH03005065">
    <property type="protein sequence ID" value="RRT67380.1"/>
    <property type="molecule type" value="Genomic_DNA"/>
</dbReference>
<reference evidence="2 3" key="1">
    <citation type="journal article" date="2014" name="Agronomy (Basel)">
        <title>A Draft Genome Sequence for Ensete ventricosum, the Drought-Tolerant Tree Against Hunger.</title>
        <authorList>
            <person name="Harrison J."/>
            <person name="Moore K.A."/>
            <person name="Paszkiewicz K."/>
            <person name="Jones T."/>
            <person name="Grant M."/>
            <person name="Ambacheew D."/>
            <person name="Muzemil S."/>
            <person name="Studholme D.J."/>
        </authorList>
    </citation>
    <scope>NUCLEOTIDE SEQUENCE [LARGE SCALE GENOMIC DNA]</scope>
</reference>
<sequence length="154" mass="16245">RAVAHVRRLLDLLSSTTFFGPPPPPTPQPTSPKDAPSESGSAAVSKVRKKSGGAGAGGNRKTSPDDQGQSQPKSPPQSPAAAAKDSTADLDAEMSGACPRLGAFYEFFSLANLTPPIQCESSLTLPSLFLNLGREFRLHPDHESREFPSLSLFS</sequence>
<dbReference type="Proteomes" id="UP000287651">
    <property type="component" value="Unassembled WGS sequence"/>
</dbReference>
<gene>
    <name evidence="2" type="ORF">B296_00038252</name>
</gene>
<feature type="region of interest" description="Disordered" evidence="1">
    <location>
        <begin position="12"/>
        <end position="89"/>
    </location>
</feature>
<proteinExistence type="predicted"/>
<comment type="caution">
    <text evidence="2">The sequence shown here is derived from an EMBL/GenBank/DDBJ whole genome shotgun (WGS) entry which is preliminary data.</text>
</comment>
<accession>A0A426ZTX3</accession>
<dbReference type="AlphaFoldDB" id="A0A426ZTX3"/>